<accession>A0A1L9P4E9</accession>
<feature type="compositionally biased region" description="Polar residues" evidence="1">
    <location>
        <begin position="230"/>
        <end position="239"/>
    </location>
</feature>
<evidence type="ECO:0000313" key="2">
    <source>
        <dbReference type="EMBL" id="OJI96376.1"/>
    </source>
</evidence>
<dbReference type="STRING" id="1036611.A0A1L9P4E9"/>
<dbReference type="VEuPathDB" id="FungiDB:ASPVEDRAFT_78150"/>
<dbReference type="OrthoDB" id="4510819at2759"/>
<organism evidence="2 3">
    <name type="scientific">Aspergillus versicolor CBS 583.65</name>
    <dbReference type="NCBI Taxonomy" id="1036611"/>
    <lineage>
        <taxon>Eukaryota</taxon>
        <taxon>Fungi</taxon>
        <taxon>Dikarya</taxon>
        <taxon>Ascomycota</taxon>
        <taxon>Pezizomycotina</taxon>
        <taxon>Eurotiomycetes</taxon>
        <taxon>Eurotiomycetidae</taxon>
        <taxon>Eurotiales</taxon>
        <taxon>Aspergillaceae</taxon>
        <taxon>Aspergillus</taxon>
        <taxon>Aspergillus subgen. Nidulantes</taxon>
    </lineage>
</organism>
<dbReference type="AlphaFoldDB" id="A0A1L9P4E9"/>
<dbReference type="RefSeq" id="XP_040662139.1">
    <property type="nucleotide sequence ID" value="XM_040816495.1"/>
</dbReference>
<feature type="compositionally biased region" description="Basic residues" evidence="1">
    <location>
        <begin position="206"/>
        <end position="215"/>
    </location>
</feature>
<name>A0A1L9P4E9_ASPVE</name>
<dbReference type="EMBL" id="KV878125">
    <property type="protein sequence ID" value="OJI96376.1"/>
    <property type="molecule type" value="Genomic_DNA"/>
</dbReference>
<dbReference type="Proteomes" id="UP000184073">
    <property type="component" value="Unassembled WGS sequence"/>
</dbReference>
<evidence type="ECO:0000313" key="3">
    <source>
        <dbReference type="Proteomes" id="UP000184073"/>
    </source>
</evidence>
<feature type="compositionally biased region" description="Polar residues" evidence="1">
    <location>
        <begin position="117"/>
        <end position="146"/>
    </location>
</feature>
<reference evidence="3" key="1">
    <citation type="journal article" date="2017" name="Genome Biol.">
        <title>Comparative genomics reveals high biological diversity and specific adaptations in the industrially and medically important fungal genus Aspergillus.</title>
        <authorList>
            <person name="de Vries R.P."/>
            <person name="Riley R."/>
            <person name="Wiebenga A."/>
            <person name="Aguilar-Osorio G."/>
            <person name="Amillis S."/>
            <person name="Uchima C.A."/>
            <person name="Anderluh G."/>
            <person name="Asadollahi M."/>
            <person name="Askin M."/>
            <person name="Barry K."/>
            <person name="Battaglia E."/>
            <person name="Bayram O."/>
            <person name="Benocci T."/>
            <person name="Braus-Stromeyer S.A."/>
            <person name="Caldana C."/>
            <person name="Canovas D."/>
            <person name="Cerqueira G.C."/>
            <person name="Chen F."/>
            <person name="Chen W."/>
            <person name="Choi C."/>
            <person name="Clum A."/>
            <person name="Dos Santos R.A."/>
            <person name="Damasio A.R."/>
            <person name="Diallinas G."/>
            <person name="Emri T."/>
            <person name="Fekete E."/>
            <person name="Flipphi M."/>
            <person name="Freyberg S."/>
            <person name="Gallo A."/>
            <person name="Gournas C."/>
            <person name="Habgood R."/>
            <person name="Hainaut M."/>
            <person name="Harispe M.L."/>
            <person name="Henrissat B."/>
            <person name="Hilden K.S."/>
            <person name="Hope R."/>
            <person name="Hossain A."/>
            <person name="Karabika E."/>
            <person name="Karaffa L."/>
            <person name="Karanyi Z."/>
            <person name="Krasevec N."/>
            <person name="Kuo A."/>
            <person name="Kusch H."/>
            <person name="LaButti K."/>
            <person name="Lagendijk E.L."/>
            <person name="Lapidus A."/>
            <person name="Levasseur A."/>
            <person name="Lindquist E."/>
            <person name="Lipzen A."/>
            <person name="Logrieco A.F."/>
            <person name="MacCabe A."/>
            <person name="Maekelae M.R."/>
            <person name="Malavazi I."/>
            <person name="Melin P."/>
            <person name="Meyer V."/>
            <person name="Mielnichuk N."/>
            <person name="Miskei M."/>
            <person name="Molnar A.P."/>
            <person name="Mule G."/>
            <person name="Ngan C.Y."/>
            <person name="Orejas M."/>
            <person name="Orosz E."/>
            <person name="Ouedraogo J.P."/>
            <person name="Overkamp K.M."/>
            <person name="Park H.-S."/>
            <person name="Perrone G."/>
            <person name="Piumi F."/>
            <person name="Punt P.J."/>
            <person name="Ram A.F."/>
            <person name="Ramon A."/>
            <person name="Rauscher S."/>
            <person name="Record E."/>
            <person name="Riano-Pachon D.M."/>
            <person name="Robert V."/>
            <person name="Roehrig J."/>
            <person name="Ruller R."/>
            <person name="Salamov A."/>
            <person name="Salih N.S."/>
            <person name="Samson R.A."/>
            <person name="Sandor E."/>
            <person name="Sanguinetti M."/>
            <person name="Schuetze T."/>
            <person name="Sepcic K."/>
            <person name="Shelest E."/>
            <person name="Sherlock G."/>
            <person name="Sophianopoulou V."/>
            <person name="Squina F.M."/>
            <person name="Sun H."/>
            <person name="Susca A."/>
            <person name="Todd R.B."/>
            <person name="Tsang A."/>
            <person name="Unkles S.E."/>
            <person name="van de Wiele N."/>
            <person name="van Rossen-Uffink D."/>
            <person name="Oliveira J.V."/>
            <person name="Vesth T.C."/>
            <person name="Visser J."/>
            <person name="Yu J.-H."/>
            <person name="Zhou M."/>
            <person name="Andersen M.R."/>
            <person name="Archer D.B."/>
            <person name="Baker S.E."/>
            <person name="Benoit I."/>
            <person name="Brakhage A.A."/>
            <person name="Braus G.H."/>
            <person name="Fischer R."/>
            <person name="Frisvad J.C."/>
            <person name="Goldman G.H."/>
            <person name="Houbraken J."/>
            <person name="Oakley B."/>
            <person name="Pocsi I."/>
            <person name="Scazzocchio C."/>
            <person name="Seiboth B."/>
            <person name="vanKuyk P.A."/>
            <person name="Wortman J."/>
            <person name="Dyer P.S."/>
            <person name="Grigoriev I.V."/>
        </authorList>
    </citation>
    <scope>NUCLEOTIDE SEQUENCE [LARGE SCALE GENOMIC DNA]</scope>
    <source>
        <strain evidence="3">CBS 583.65</strain>
    </source>
</reference>
<protein>
    <submittedName>
        <fullName evidence="2">Uncharacterized protein</fullName>
    </submittedName>
</protein>
<feature type="region of interest" description="Disordered" evidence="1">
    <location>
        <begin position="112"/>
        <end position="240"/>
    </location>
</feature>
<gene>
    <name evidence="2" type="ORF">ASPVEDRAFT_78150</name>
</gene>
<evidence type="ECO:0000256" key="1">
    <source>
        <dbReference type="SAM" id="MobiDB-lite"/>
    </source>
</evidence>
<sequence length="296" mass="32897">MARTNKRTSADAPGEQPATPKRRRRRIVWDHRRDKYLLLAIFAHMNVKAPDFQEIADMLGNETYSADTLTRRFRVLKQIATEVMEDRHDKGLGVLEEEITERDHDVTIVDEPAISNPAPQLPTTPSSVRSGQAVAESTSLISQTSTPPQRPNPHPRGPHAEPKHSRPPRREQAKPPRQQEPHRPNDSRAKHGEPAISSPNSDRLNHIRRRIRQRNQIHATTVSPRGVANEPSNESQSARQEPAYIPLGLNSQANSSRNWSAAGPARPLQPYFGNGGAYGVGGGGGLTQFVFPSIEH</sequence>
<feature type="compositionally biased region" description="Basic and acidic residues" evidence="1">
    <location>
        <begin position="158"/>
        <end position="193"/>
    </location>
</feature>
<keyword evidence="3" id="KW-1185">Reference proteome</keyword>
<proteinExistence type="predicted"/>
<feature type="region of interest" description="Disordered" evidence="1">
    <location>
        <begin position="1"/>
        <end position="24"/>
    </location>
</feature>
<dbReference type="GeneID" id="63732006"/>